<feature type="signal peptide" evidence="2">
    <location>
        <begin position="1"/>
        <end position="19"/>
    </location>
</feature>
<sequence length="581" mass="61714">MKVLLRLSLAALLVTTSLALSLQEFVDDKQVQILAPHLIQEIDTQGIESFAAPPIDISSAITANIKLPLLNDIIQIVSLNIFHAQDADWSKLENARLKIIQEHGAEALAEASKLTEADTRRAALVLDTIYDAVINLPAASKETLASKKKEDEKKVAPDAANDRSTSTDSKPDSVPEEEKKEETTDKKDDSSPSLLNTAWEYLGLGLIKSSDTVKKAQGIVYPQSVCETTDTAYLKGVDNVVYYSSLTHGLAGGALISAPADSAVKSLDLGSIVTSIGKLAIEVQMAQSVARLADLKLTDPAVRAVTYLALAAENAESPSAQTARDINNLINKGLSDLIPEAVLHSLSDQAALTLVTRGAGKAGGGGGTSVFAGVPVLRNVFAFSSDVLNANSIGDVLKYVFCPDASHATEPPKAKVVEEEVKTTAEEVKEKGKETAQKVLKVPEEVAADTKKATEKEAEDAKAATDNALKDGKKVAEAAQEKGREASEKVREAVDTTSDKVKEAGDRVQDTVTEGAEKVDADAKKAAEDIKVKAAEAKAKTEEDIEAAQKKASEEAQKASEEAKKVADKVQDKVDEAKEEL</sequence>
<organism evidence="3 4">
    <name type="scientific">Entomortierella parvispora</name>
    <dbReference type="NCBI Taxonomy" id="205924"/>
    <lineage>
        <taxon>Eukaryota</taxon>
        <taxon>Fungi</taxon>
        <taxon>Fungi incertae sedis</taxon>
        <taxon>Mucoromycota</taxon>
        <taxon>Mortierellomycotina</taxon>
        <taxon>Mortierellomycetes</taxon>
        <taxon>Mortierellales</taxon>
        <taxon>Mortierellaceae</taxon>
        <taxon>Entomortierella</taxon>
    </lineage>
</organism>
<feature type="region of interest" description="Disordered" evidence="1">
    <location>
        <begin position="446"/>
        <end position="581"/>
    </location>
</feature>
<evidence type="ECO:0000256" key="1">
    <source>
        <dbReference type="SAM" id="MobiDB-lite"/>
    </source>
</evidence>
<feature type="compositionally biased region" description="Basic and acidic residues" evidence="1">
    <location>
        <begin position="145"/>
        <end position="156"/>
    </location>
</feature>
<reference evidence="3" key="1">
    <citation type="submission" date="2021-11" db="EMBL/GenBank/DDBJ databases">
        <authorList>
            <person name="Herlambang A."/>
            <person name="Guo Y."/>
            <person name="Takashima Y."/>
            <person name="Nishizawa T."/>
        </authorList>
    </citation>
    <scope>NUCLEOTIDE SEQUENCE</scope>
    <source>
        <strain evidence="3">E1425</strain>
    </source>
</reference>
<gene>
    <name evidence="3" type="ORF">EMPS_07283</name>
</gene>
<evidence type="ECO:0000313" key="4">
    <source>
        <dbReference type="Proteomes" id="UP000827284"/>
    </source>
</evidence>
<dbReference type="OrthoDB" id="2432893at2759"/>
<dbReference type="Proteomes" id="UP000827284">
    <property type="component" value="Unassembled WGS sequence"/>
</dbReference>
<feature type="region of interest" description="Disordered" evidence="1">
    <location>
        <begin position="145"/>
        <end position="192"/>
    </location>
</feature>
<accession>A0A9P3HDV3</accession>
<evidence type="ECO:0000256" key="2">
    <source>
        <dbReference type="SAM" id="SignalP"/>
    </source>
</evidence>
<proteinExistence type="predicted"/>
<protein>
    <submittedName>
        <fullName evidence="3">Uncharacterized protein</fullName>
    </submittedName>
</protein>
<name>A0A9P3HDV3_9FUNG</name>
<feature type="compositionally biased region" description="Basic and acidic residues" evidence="1">
    <location>
        <begin position="169"/>
        <end position="190"/>
    </location>
</feature>
<evidence type="ECO:0000313" key="3">
    <source>
        <dbReference type="EMBL" id="GJJ74925.1"/>
    </source>
</evidence>
<keyword evidence="4" id="KW-1185">Reference proteome</keyword>
<keyword evidence="2" id="KW-0732">Signal</keyword>
<reference evidence="3" key="2">
    <citation type="journal article" date="2022" name="Microbiol. Resour. Announc.">
        <title>Whole-Genome Sequence of Entomortierella parvispora E1425, a Mucoromycotan Fungus Associated with Burkholderiaceae-Related Endosymbiotic Bacteria.</title>
        <authorList>
            <person name="Herlambang A."/>
            <person name="Guo Y."/>
            <person name="Takashima Y."/>
            <person name="Narisawa K."/>
            <person name="Ohta H."/>
            <person name="Nishizawa T."/>
        </authorList>
    </citation>
    <scope>NUCLEOTIDE SEQUENCE</scope>
    <source>
        <strain evidence="3">E1425</strain>
    </source>
</reference>
<dbReference type="AlphaFoldDB" id="A0A9P3HDV3"/>
<feature type="chain" id="PRO_5040336814" evidence="2">
    <location>
        <begin position="20"/>
        <end position="581"/>
    </location>
</feature>
<comment type="caution">
    <text evidence="3">The sequence shown here is derived from an EMBL/GenBank/DDBJ whole genome shotgun (WGS) entry which is preliminary data.</text>
</comment>
<dbReference type="EMBL" id="BQFW01000010">
    <property type="protein sequence ID" value="GJJ74925.1"/>
    <property type="molecule type" value="Genomic_DNA"/>
</dbReference>